<dbReference type="InterPro" id="IPR003594">
    <property type="entry name" value="HATPase_dom"/>
</dbReference>
<dbReference type="PANTHER" id="PTHR42878">
    <property type="entry name" value="TWO-COMPONENT HISTIDINE KINASE"/>
    <property type="match status" value="1"/>
</dbReference>
<dbReference type="Pfam" id="PF02518">
    <property type="entry name" value="HATPase_c"/>
    <property type="match status" value="1"/>
</dbReference>
<evidence type="ECO:0000313" key="8">
    <source>
        <dbReference type="EMBL" id="MFD0853158.1"/>
    </source>
</evidence>
<sequence length="195" mass="20716">MIYGHAQLLGASVTDRDGAESLAAIQDAVETMQHVLGDLASVIDGGRRAWPVPVNGARDIDARHLLLRTVQSLPSAAARTRIDTWVRAIVCGDPVRVRQCLLNVLGNADKYAPTGEIIVSVRRDGGFGVIRIDDEGPGIPEPERRSAFIPLQRSSATRDLPGEGLGLYIASALMTSMGGLIELSDAPSGGLRVEL</sequence>
<dbReference type="Gene3D" id="3.30.565.10">
    <property type="entry name" value="Histidine kinase-like ATPase, C-terminal domain"/>
    <property type="match status" value="1"/>
</dbReference>
<reference evidence="9" key="1">
    <citation type="journal article" date="2019" name="Int. J. Syst. Evol. Microbiol.">
        <title>The Global Catalogue of Microorganisms (GCM) 10K type strain sequencing project: providing services to taxonomists for standard genome sequencing and annotation.</title>
        <authorList>
            <consortium name="The Broad Institute Genomics Platform"/>
            <consortium name="The Broad Institute Genome Sequencing Center for Infectious Disease"/>
            <person name="Wu L."/>
            <person name="Ma J."/>
        </authorList>
    </citation>
    <scope>NUCLEOTIDE SEQUENCE [LARGE SCALE GENOMIC DNA]</scope>
    <source>
        <strain evidence="9">JCM 31696</strain>
    </source>
</reference>
<gene>
    <name evidence="8" type="ORF">ACFQ07_13035</name>
</gene>
<dbReference type="InterPro" id="IPR036890">
    <property type="entry name" value="HATPase_C_sf"/>
</dbReference>
<feature type="domain" description="Histidine kinase" evidence="7">
    <location>
        <begin position="1"/>
        <end position="195"/>
    </location>
</feature>
<dbReference type="CDD" id="cd00075">
    <property type="entry name" value="HATPase"/>
    <property type="match status" value="1"/>
</dbReference>
<evidence type="ECO:0000256" key="6">
    <source>
        <dbReference type="ARBA" id="ARBA00039401"/>
    </source>
</evidence>
<dbReference type="InterPro" id="IPR050351">
    <property type="entry name" value="BphY/WalK/GraS-like"/>
</dbReference>
<comment type="caution">
    <text evidence="8">The sequence shown here is derived from an EMBL/GenBank/DDBJ whole genome shotgun (WGS) entry which is preliminary data.</text>
</comment>
<keyword evidence="5" id="KW-0902">Two-component regulatory system</keyword>
<proteinExistence type="predicted"/>
<dbReference type="EC" id="2.7.13.3" evidence="2"/>
<dbReference type="PRINTS" id="PR00344">
    <property type="entry name" value="BCTRLSENSOR"/>
</dbReference>
<dbReference type="GO" id="GO:0016301">
    <property type="term" value="F:kinase activity"/>
    <property type="evidence" value="ECO:0007669"/>
    <property type="project" value="UniProtKB-KW"/>
</dbReference>
<evidence type="ECO:0000256" key="1">
    <source>
        <dbReference type="ARBA" id="ARBA00000085"/>
    </source>
</evidence>
<dbReference type="PANTHER" id="PTHR42878:SF14">
    <property type="entry name" value="OSMOLARITY TWO-COMPONENT SYSTEM PROTEIN SSK1"/>
    <property type="match status" value="1"/>
</dbReference>
<comment type="catalytic activity">
    <reaction evidence="1">
        <text>ATP + protein L-histidine = ADP + protein N-phospho-L-histidine.</text>
        <dbReference type="EC" id="2.7.13.3"/>
    </reaction>
</comment>
<organism evidence="8 9">
    <name type="scientific">Actinomadura adrarensis</name>
    <dbReference type="NCBI Taxonomy" id="1819600"/>
    <lineage>
        <taxon>Bacteria</taxon>
        <taxon>Bacillati</taxon>
        <taxon>Actinomycetota</taxon>
        <taxon>Actinomycetes</taxon>
        <taxon>Streptosporangiales</taxon>
        <taxon>Thermomonosporaceae</taxon>
        <taxon>Actinomadura</taxon>
    </lineage>
</organism>
<dbReference type="InterPro" id="IPR005467">
    <property type="entry name" value="His_kinase_dom"/>
</dbReference>
<evidence type="ECO:0000313" key="9">
    <source>
        <dbReference type="Proteomes" id="UP001597083"/>
    </source>
</evidence>
<evidence type="ECO:0000256" key="3">
    <source>
        <dbReference type="ARBA" id="ARBA00022679"/>
    </source>
</evidence>
<name>A0ABW3CHE7_9ACTN</name>
<dbReference type="Proteomes" id="UP001597083">
    <property type="component" value="Unassembled WGS sequence"/>
</dbReference>
<evidence type="ECO:0000256" key="5">
    <source>
        <dbReference type="ARBA" id="ARBA00023012"/>
    </source>
</evidence>
<protein>
    <recommendedName>
        <fullName evidence="6">Sensor-like histidine kinase SenX3</fullName>
        <ecNumber evidence="2">2.7.13.3</ecNumber>
    </recommendedName>
</protein>
<keyword evidence="3" id="KW-0808">Transferase</keyword>
<evidence type="ECO:0000256" key="2">
    <source>
        <dbReference type="ARBA" id="ARBA00012438"/>
    </source>
</evidence>
<dbReference type="SMART" id="SM00387">
    <property type="entry name" value="HATPase_c"/>
    <property type="match status" value="1"/>
</dbReference>
<evidence type="ECO:0000256" key="4">
    <source>
        <dbReference type="ARBA" id="ARBA00022777"/>
    </source>
</evidence>
<dbReference type="SUPFAM" id="SSF55874">
    <property type="entry name" value="ATPase domain of HSP90 chaperone/DNA topoisomerase II/histidine kinase"/>
    <property type="match status" value="1"/>
</dbReference>
<feature type="non-terminal residue" evidence="8">
    <location>
        <position position="195"/>
    </location>
</feature>
<dbReference type="InterPro" id="IPR004358">
    <property type="entry name" value="Sig_transdc_His_kin-like_C"/>
</dbReference>
<keyword evidence="9" id="KW-1185">Reference proteome</keyword>
<dbReference type="PROSITE" id="PS50109">
    <property type="entry name" value="HIS_KIN"/>
    <property type="match status" value="1"/>
</dbReference>
<dbReference type="EMBL" id="JBHTIR010001931">
    <property type="protein sequence ID" value="MFD0853158.1"/>
    <property type="molecule type" value="Genomic_DNA"/>
</dbReference>
<keyword evidence="4 8" id="KW-0418">Kinase</keyword>
<accession>A0ABW3CHE7</accession>
<evidence type="ECO:0000259" key="7">
    <source>
        <dbReference type="PROSITE" id="PS50109"/>
    </source>
</evidence>